<dbReference type="GO" id="GO:0080120">
    <property type="term" value="P:CAAX-box protein maturation"/>
    <property type="evidence" value="ECO:0007669"/>
    <property type="project" value="UniProtKB-ARBA"/>
</dbReference>
<dbReference type="PANTHER" id="PTHR43592:SF15">
    <property type="entry name" value="CAAX AMINO TERMINAL PROTEASE FAMILY PROTEIN"/>
    <property type="match status" value="1"/>
</dbReference>
<reference evidence="3" key="1">
    <citation type="submission" date="2021-01" db="EMBL/GenBank/DDBJ databases">
        <authorList>
            <person name="Corre E."/>
            <person name="Pelletier E."/>
            <person name="Niang G."/>
            <person name="Scheremetjew M."/>
            <person name="Finn R."/>
            <person name="Kale V."/>
            <person name="Holt S."/>
            <person name="Cochrane G."/>
            <person name="Meng A."/>
            <person name="Brown T."/>
            <person name="Cohen L."/>
        </authorList>
    </citation>
    <scope>NUCLEOTIDE SEQUENCE</scope>
    <source>
        <strain evidence="3">RCC927</strain>
    </source>
</reference>
<dbReference type="PANTHER" id="PTHR43592">
    <property type="entry name" value="CAAX AMINO TERMINAL PROTEASE"/>
    <property type="match status" value="1"/>
</dbReference>
<proteinExistence type="predicted"/>
<gene>
    <name evidence="3" type="ORF">PSIN1315_LOCUS5020</name>
</gene>
<dbReference type="Pfam" id="PF02517">
    <property type="entry name" value="Rce1-like"/>
    <property type="match status" value="1"/>
</dbReference>
<feature type="transmembrane region" description="Helical" evidence="1">
    <location>
        <begin position="215"/>
        <end position="237"/>
    </location>
</feature>
<keyword evidence="1" id="KW-0812">Transmembrane</keyword>
<evidence type="ECO:0000259" key="2">
    <source>
        <dbReference type="Pfam" id="PF02517"/>
    </source>
</evidence>
<dbReference type="EMBL" id="HBHY01007779">
    <property type="protein sequence ID" value="CAE0134573.1"/>
    <property type="molecule type" value="Transcribed_RNA"/>
</dbReference>
<organism evidence="3">
    <name type="scientific">Prasinoderma singulare</name>
    <dbReference type="NCBI Taxonomy" id="676789"/>
    <lineage>
        <taxon>Eukaryota</taxon>
        <taxon>Viridiplantae</taxon>
        <taxon>Prasinodermophyta</taxon>
        <taxon>Prasinodermophyceae</taxon>
        <taxon>Prasinodermales</taxon>
        <taxon>Prasinodermaceae</taxon>
        <taxon>Prasinoderma</taxon>
    </lineage>
</organism>
<keyword evidence="1" id="KW-0472">Membrane</keyword>
<feature type="transmembrane region" description="Helical" evidence="1">
    <location>
        <begin position="6"/>
        <end position="27"/>
    </location>
</feature>
<dbReference type="GO" id="GO:0004175">
    <property type="term" value="F:endopeptidase activity"/>
    <property type="evidence" value="ECO:0007669"/>
    <property type="project" value="UniProtKB-ARBA"/>
</dbReference>
<feature type="domain" description="CAAX prenyl protease 2/Lysostaphin resistance protein A-like" evidence="2">
    <location>
        <begin position="138"/>
        <end position="223"/>
    </location>
</feature>
<keyword evidence="1" id="KW-1133">Transmembrane helix</keyword>
<evidence type="ECO:0000256" key="1">
    <source>
        <dbReference type="SAM" id="Phobius"/>
    </source>
</evidence>
<protein>
    <recommendedName>
        <fullName evidence="2">CAAX prenyl protease 2/Lysostaphin resistance protein A-like domain-containing protein</fullName>
    </recommendedName>
</protein>
<name>A0A7S3F911_9VIRI</name>
<accession>A0A7S3F911</accession>
<evidence type="ECO:0000313" key="3">
    <source>
        <dbReference type="EMBL" id="CAE0134573.1"/>
    </source>
</evidence>
<dbReference type="InterPro" id="IPR003675">
    <property type="entry name" value="Rce1/LyrA-like_dom"/>
</dbReference>
<feature type="transmembrane region" description="Helical" evidence="1">
    <location>
        <begin position="125"/>
        <end position="147"/>
    </location>
</feature>
<dbReference type="AlphaFoldDB" id="A0A7S3F911"/>
<sequence>MVGWAGSFLLVGGVLVPAALLAAGVDLRTLPVDAKAQSILLLQAAETAAGLATVYAFVRPDVPLAEDAQLFRWTIGRPTWSLREGWAGWALGGYLSSFLVVGAVSEAVNAVGAAANSESRGTVDAVMPLVGAGVEPMLCLFVVAAVLAPVLEETVFRGFLLTSLTKWMPPSAAIVLSSLAFGAAHFAPRDFPQLVALGMVLGFTYTKSRNLATPMLIHGLWNGGVLGLLVVLQGLGYDVQELVKQGL</sequence>
<feature type="transmembrane region" description="Helical" evidence="1">
    <location>
        <begin position="86"/>
        <end position="104"/>
    </location>
</feature>